<name>A0A0U1D035_9MYCO</name>
<reference evidence="3" key="1">
    <citation type="submission" date="2015-03" db="EMBL/GenBank/DDBJ databases">
        <authorList>
            <person name="Urmite Genomes"/>
        </authorList>
    </citation>
    <scope>NUCLEOTIDE SEQUENCE [LARGE SCALE GENOMIC DNA]</scope>
    <source>
        <strain evidence="3">CSUR P1344</strain>
    </source>
</reference>
<feature type="chain" id="PRO_5038726509" evidence="1">
    <location>
        <begin position="20"/>
        <end position="126"/>
    </location>
</feature>
<keyword evidence="1" id="KW-0732">Signal</keyword>
<feature type="signal peptide" evidence="1">
    <location>
        <begin position="1"/>
        <end position="19"/>
    </location>
</feature>
<proteinExistence type="predicted"/>
<keyword evidence="3" id="KW-1185">Reference proteome</keyword>
<protein>
    <submittedName>
        <fullName evidence="2">Uncharacterized protein</fullName>
    </submittedName>
</protein>
<dbReference type="InterPro" id="IPR022704">
    <property type="entry name" value="DUF2746"/>
</dbReference>
<dbReference type="RefSeq" id="WP_167542630.1">
    <property type="nucleotide sequence ID" value="NZ_CTEC01000001.1"/>
</dbReference>
<evidence type="ECO:0000313" key="2">
    <source>
        <dbReference type="EMBL" id="CQD03876.1"/>
    </source>
</evidence>
<organism evidence="2 3">
    <name type="scientific">Mycobacterium europaeum</name>
    <dbReference type="NCBI Taxonomy" id="761804"/>
    <lineage>
        <taxon>Bacteria</taxon>
        <taxon>Bacillati</taxon>
        <taxon>Actinomycetota</taxon>
        <taxon>Actinomycetes</taxon>
        <taxon>Mycobacteriales</taxon>
        <taxon>Mycobacteriaceae</taxon>
        <taxon>Mycobacterium</taxon>
        <taxon>Mycobacterium simiae complex</taxon>
    </lineage>
</organism>
<evidence type="ECO:0000313" key="3">
    <source>
        <dbReference type="Proteomes" id="UP000199601"/>
    </source>
</evidence>
<dbReference type="AlphaFoldDB" id="A0A0U1D035"/>
<dbReference type="Proteomes" id="UP000199601">
    <property type="component" value="Unassembled WGS sequence"/>
</dbReference>
<evidence type="ECO:0000256" key="1">
    <source>
        <dbReference type="SAM" id="SignalP"/>
    </source>
</evidence>
<accession>A0A0U1D035</accession>
<gene>
    <name evidence="2" type="ORF">BN000_00672</name>
</gene>
<sequence precursor="true">MNWQLAAAIISPIASVAGATLIAHVTARSTNAATKHQTESTTLVDFNQQLLEERQQLLGEIKNQVSNGHTTNLRDDLTAALRMVGDLGDDVRLVRADISGLSGDVRGLRTDLNVLERRVAEGQKDT</sequence>
<dbReference type="EMBL" id="CTEC01000001">
    <property type="protein sequence ID" value="CQD03876.1"/>
    <property type="molecule type" value="Genomic_DNA"/>
</dbReference>
<dbReference type="Pfam" id="PF10874">
    <property type="entry name" value="DUF2746"/>
    <property type="match status" value="1"/>
</dbReference>